<protein>
    <submittedName>
        <fullName evidence="11">Galactose-3-O-sulfotransferase 2-like</fullName>
    </submittedName>
</protein>
<keyword evidence="9" id="KW-0325">Glycoprotein</keyword>
<dbReference type="PANTHER" id="PTHR14647">
    <property type="entry name" value="GALACTOSE-3-O-SULFOTRANSFERASE"/>
    <property type="match status" value="1"/>
</dbReference>
<dbReference type="KEGG" id="bfo:118430928"/>
<keyword evidence="6" id="KW-1133">Transmembrane helix</keyword>
<dbReference type="Proteomes" id="UP000001554">
    <property type="component" value="Chromosome 14"/>
</dbReference>
<organism evidence="10 11">
    <name type="scientific">Branchiostoma floridae</name>
    <name type="common">Florida lancelet</name>
    <name type="synonym">Amphioxus</name>
    <dbReference type="NCBI Taxonomy" id="7739"/>
    <lineage>
        <taxon>Eukaryota</taxon>
        <taxon>Metazoa</taxon>
        <taxon>Chordata</taxon>
        <taxon>Cephalochordata</taxon>
        <taxon>Leptocardii</taxon>
        <taxon>Amphioxiformes</taxon>
        <taxon>Branchiostomatidae</taxon>
        <taxon>Branchiostoma</taxon>
    </lineage>
</organism>
<reference evidence="11" key="2">
    <citation type="submission" date="2025-08" db="UniProtKB">
        <authorList>
            <consortium name="RefSeq"/>
        </authorList>
    </citation>
    <scope>IDENTIFICATION</scope>
    <source>
        <strain evidence="11">S238N-H82</strain>
        <tissue evidence="11">Testes</tissue>
    </source>
</reference>
<dbReference type="GO" id="GO:0009247">
    <property type="term" value="P:glycolipid biosynthetic process"/>
    <property type="evidence" value="ECO:0007669"/>
    <property type="project" value="InterPro"/>
</dbReference>
<reference evidence="10" key="1">
    <citation type="journal article" date="2020" name="Nat. Ecol. Evol.">
        <title>Deeply conserved synteny resolves early events in vertebrate evolution.</title>
        <authorList>
            <person name="Simakov O."/>
            <person name="Marletaz F."/>
            <person name="Yue J.X."/>
            <person name="O'Connell B."/>
            <person name="Jenkins J."/>
            <person name="Brandt A."/>
            <person name="Calef R."/>
            <person name="Tung C.H."/>
            <person name="Huang T.K."/>
            <person name="Schmutz J."/>
            <person name="Satoh N."/>
            <person name="Yu J.K."/>
            <person name="Putnam N.H."/>
            <person name="Green R.E."/>
            <person name="Rokhsar D.S."/>
        </authorList>
    </citation>
    <scope>NUCLEOTIDE SEQUENCE [LARGE SCALE GENOMIC DNA]</scope>
    <source>
        <strain evidence="10">S238N-H82</strain>
    </source>
</reference>
<name>A0A9J7NBT6_BRAFL</name>
<evidence type="ECO:0000256" key="9">
    <source>
        <dbReference type="ARBA" id="ARBA00023180"/>
    </source>
</evidence>
<keyword evidence="3" id="KW-0808">Transferase</keyword>
<evidence type="ECO:0000256" key="1">
    <source>
        <dbReference type="ARBA" id="ARBA00004323"/>
    </source>
</evidence>
<evidence type="ECO:0000313" key="11">
    <source>
        <dbReference type="RefSeq" id="XP_035697849.1"/>
    </source>
</evidence>
<sequence>MTDGPLAAMFDLQRLQLADVPEEEEGGWDPAVRTESFMAELPPHELTDEAVSTERRECEVVAPDLCGPVPGPVMPELRSDAVQGSGDEGRGGDWRRCSPRTNIVFIKVHKAGSTTITCILQRFGFEHNLTFMLPRNHKSDLGWPNLLKVEDYIPSADGMFNLVVDHTVYNRPLMEGLMPDNTVYVTVLRHPLAQIKSVFNWYKVKSEYGIHQPDPLGAFLKDPDRYEVPYVISRHHRQPHSFTKNFMAFDLGFPLGLSGRRKSAKNFVRKIDREVDFVLILEHLNESLVMLRRRLCWTTKDILYDLTPRNLKSYPEKFASSLKSLEQRHRNWSNVDYELYENFNRSLWERIAKQGPDFAEEVRSFRHVVSTVAAYCDAAISGHGADGHELLVERSRWSEAFTVDHAFCTKLRMQWQDWYHVLKKAHRLPPGVSNETRDTIGYPGLLTITKQQVEQIFGIKP</sequence>
<evidence type="ECO:0000256" key="2">
    <source>
        <dbReference type="ARBA" id="ARBA00008124"/>
    </source>
</evidence>
<dbReference type="GO" id="GO:0000139">
    <property type="term" value="C:Golgi membrane"/>
    <property type="evidence" value="ECO:0007669"/>
    <property type="project" value="UniProtKB-SubCell"/>
</dbReference>
<dbReference type="RefSeq" id="XP_035697849.1">
    <property type="nucleotide sequence ID" value="XM_035841956.1"/>
</dbReference>
<comment type="similarity">
    <text evidence="2">Belongs to the galactose-3-O-sulfotransferase family.</text>
</comment>
<evidence type="ECO:0000256" key="8">
    <source>
        <dbReference type="ARBA" id="ARBA00023136"/>
    </source>
</evidence>
<keyword evidence="4" id="KW-0812">Transmembrane</keyword>
<dbReference type="Pfam" id="PF06990">
    <property type="entry name" value="Gal-3-0_sulfotr"/>
    <property type="match status" value="1"/>
</dbReference>
<keyword evidence="5" id="KW-0735">Signal-anchor</keyword>
<dbReference type="AlphaFoldDB" id="A0A9J7NBT6"/>
<dbReference type="GeneID" id="118430928"/>
<dbReference type="SUPFAM" id="SSF52540">
    <property type="entry name" value="P-loop containing nucleoside triphosphate hydrolases"/>
    <property type="match status" value="1"/>
</dbReference>
<gene>
    <name evidence="11" type="primary">LOC118430928</name>
</gene>
<proteinExistence type="inferred from homology"/>
<evidence type="ECO:0000256" key="4">
    <source>
        <dbReference type="ARBA" id="ARBA00022692"/>
    </source>
</evidence>
<evidence type="ECO:0000256" key="7">
    <source>
        <dbReference type="ARBA" id="ARBA00023034"/>
    </source>
</evidence>
<evidence type="ECO:0000256" key="3">
    <source>
        <dbReference type="ARBA" id="ARBA00022679"/>
    </source>
</evidence>
<comment type="subcellular location">
    <subcellularLocation>
        <location evidence="1">Golgi apparatus membrane</location>
        <topology evidence="1">Single-pass type II membrane protein</topology>
    </subcellularLocation>
</comment>
<dbReference type="Gene3D" id="3.40.50.300">
    <property type="entry name" value="P-loop containing nucleotide triphosphate hydrolases"/>
    <property type="match status" value="1"/>
</dbReference>
<dbReference type="PANTHER" id="PTHR14647:SF87">
    <property type="entry name" value="PUTATIVE-RELATED"/>
    <property type="match status" value="1"/>
</dbReference>
<dbReference type="GO" id="GO:0008146">
    <property type="term" value="F:sulfotransferase activity"/>
    <property type="evidence" value="ECO:0000318"/>
    <property type="project" value="GO_Central"/>
</dbReference>
<dbReference type="OrthoDB" id="514299at2759"/>
<keyword evidence="7" id="KW-0333">Golgi apparatus</keyword>
<dbReference type="OMA" id="TSAMCAR"/>
<keyword evidence="8" id="KW-0472">Membrane</keyword>
<dbReference type="GO" id="GO:0001733">
    <property type="term" value="F:galactosylceramide sulfotransferase activity"/>
    <property type="evidence" value="ECO:0007669"/>
    <property type="project" value="InterPro"/>
</dbReference>
<evidence type="ECO:0000256" key="6">
    <source>
        <dbReference type="ARBA" id="ARBA00022989"/>
    </source>
</evidence>
<accession>A0A9J7NBT6</accession>
<dbReference type="InterPro" id="IPR009729">
    <property type="entry name" value="Gal-3-0_sulfotransfrase"/>
</dbReference>
<evidence type="ECO:0000256" key="5">
    <source>
        <dbReference type="ARBA" id="ARBA00022968"/>
    </source>
</evidence>
<keyword evidence="10" id="KW-1185">Reference proteome</keyword>
<evidence type="ECO:0000313" key="10">
    <source>
        <dbReference type="Proteomes" id="UP000001554"/>
    </source>
</evidence>
<dbReference type="InterPro" id="IPR027417">
    <property type="entry name" value="P-loop_NTPase"/>
</dbReference>